<dbReference type="Pfam" id="PF13460">
    <property type="entry name" value="NAD_binding_10"/>
    <property type="match status" value="1"/>
</dbReference>
<dbReference type="InterPro" id="IPR036291">
    <property type="entry name" value="NAD(P)-bd_dom_sf"/>
</dbReference>
<dbReference type="EMBL" id="ABOX02000017">
    <property type="protein sequence ID" value="EEF60364.1"/>
    <property type="molecule type" value="Genomic_DNA"/>
</dbReference>
<evidence type="ECO:0000313" key="3">
    <source>
        <dbReference type="Proteomes" id="UP000003688"/>
    </source>
</evidence>
<gene>
    <name evidence="2" type="ORF">Cflav_PD3334</name>
</gene>
<proteinExistence type="predicted"/>
<organism evidence="2 3">
    <name type="scientific">Pedosphaera parvula (strain Ellin514)</name>
    <dbReference type="NCBI Taxonomy" id="320771"/>
    <lineage>
        <taxon>Bacteria</taxon>
        <taxon>Pseudomonadati</taxon>
        <taxon>Verrucomicrobiota</taxon>
        <taxon>Pedosphaerae</taxon>
        <taxon>Pedosphaerales</taxon>
        <taxon>Pedosphaeraceae</taxon>
        <taxon>Pedosphaera</taxon>
    </lineage>
</organism>
<evidence type="ECO:0000313" key="2">
    <source>
        <dbReference type="EMBL" id="EEF60364.1"/>
    </source>
</evidence>
<dbReference type="FunFam" id="3.40.50.720:FF:000702">
    <property type="entry name" value="NADH dehydrogenase (Ubiquinone)"/>
    <property type="match status" value="1"/>
</dbReference>
<dbReference type="Gene3D" id="3.40.50.720">
    <property type="entry name" value="NAD(P)-binding Rossmann-like Domain"/>
    <property type="match status" value="1"/>
</dbReference>
<protein>
    <submittedName>
        <fullName evidence="2">NAD-dependent epimerase/dehydratase</fullName>
    </submittedName>
</protein>
<dbReference type="InterPro" id="IPR051207">
    <property type="entry name" value="ComplexI_NDUFA9_subunit"/>
</dbReference>
<dbReference type="AlphaFoldDB" id="B9XIA3"/>
<dbReference type="GO" id="GO:0044877">
    <property type="term" value="F:protein-containing complex binding"/>
    <property type="evidence" value="ECO:0007669"/>
    <property type="project" value="TreeGrafter"/>
</dbReference>
<evidence type="ECO:0000259" key="1">
    <source>
        <dbReference type="Pfam" id="PF13460"/>
    </source>
</evidence>
<sequence length="304" mass="33370">MKVLVTGASGFVGQEVLEKLHAAGHQSRILARHPTSMRTRTQASEFGAEVHAGDILDVASLARGLKGIDAVIHLVGIISELGESTFENIHIRGAENVVDAARIAGVRRFVHMSAMGTRANASSRYHKTKWAAEEYVRKSGLDYTIFRPSIIYGPKDLFVNLFAKISQLSPIMPVMGNGQSKLQPIPVSDVATCFVKALTEPASLGQTYELGGRDVLTLEQVIDEILLATNRRRLKVHIPLSIARSQASLLEFAYPRLLGKAPPLNHDQLIMLQEDNIGDSEPANKLFRLQPISFRQGISAYLKK</sequence>
<keyword evidence="3" id="KW-1185">Reference proteome</keyword>
<comment type="caution">
    <text evidence="2">The sequence shown here is derived from an EMBL/GenBank/DDBJ whole genome shotgun (WGS) entry which is preliminary data.</text>
</comment>
<dbReference type="CDD" id="cd05271">
    <property type="entry name" value="NDUFA9_like_SDR_a"/>
    <property type="match status" value="1"/>
</dbReference>
<accession>B9XIA3</accession>
<name>B9XIA3_PEDPL</name>
<dbReference type="PANTHER" id="PTHR12126">
    <property type="entry name" value="NADH-UBIQUINONE OXIDOREDUCTASE 39 KDA SUBUNIT-RELATED"/>
    <property type="match status" value="1"/>
</dbReference>
<dbReference type="OrthoDB" id="9807212at2"/>
<dbReference type="SUPFAM" id="SSF51735">
    <property type="entry name" value="NAD(P)-binding Rossmann-fold domains"/>
    <property type="match status" value="1"/>
</dbReference>
<dbReference type="STRING" id="320771.Cflav_PD3334"/>
<dbReference type="Proteomes" id="UP000003688">
    <property type="component" value="Unassembled WGS sequence"/>
</dbReference>
<dbReference type="InterPro" id="IPR016040">
    <property type="entry name" value="NAD(P)-bd_dom"/>
</dbReference>
<dbReference type="PANTHER" id="PTHR12126:SF11">
    <property type="entry name" value="NADH DEHYDROGENASE [UBIQUINONE] 1 ALPHA SUBCOMPLEX SUBUNIT 9, MITOCHONDRIAL"/>
    <property type="match status" value="1"/>
</dbReference>
<dbReference type="RefSeq" id="WP_007415547.1">
    <property type="nucleotide sequence ID" value="NZ_ABOX02000017.1"/>
</dbReference>
<reference evidence="2 3" key="1">
    <citation type="journal article" date="2011" name="J. Bacteriol.">
        <title>Genome sequence of 'Pedosphaera parvula' Ellin514, an aerobic Verrucomicrobial isolate from pasture soil.</title>
        <authorList>
            <person name="Kant R."/>
            <person name="van Passel M.W."/>
            <person name="Sangwan P."/>
            <person name="Palva A."/>
            <person name="Lucas S."/>
            <person name="Copeland A."/>
            <person name="Lapidus A."/>
            <person name="Glavina Del Rio T."/>
            <person name="Dalin E."/>
            <person name="Tice H."/>
            <person name="Bruce D."/>
            <person name="Goodwin L."/>
            <person name="Pitluck S."/>
            <person name="Chertkov O."/>
            <person name="Larimer F.W."/>
            <person name="Land M.L."/>
            <person name="Hauser L."/>
            <person name="Brettin T.S."/>
            <person name="Detter J.C."/>
            <person name="Han S."/>
            <person name="de Vos W.M."/>
            <person name="Janssen P.H."/>
            <person name="Smidt H."/>
        </authorList>
    </citation>
    <scope>NUCLEOTIDE SEQUENCE [LARGE SCALE GENOMIC DNA]</scope>
    <source>
        <strain evidence="2 3">Ellin514</strain>
    </source>
</reference>
<feature type="domain" description="NAD(P)-binding" evidence="1">
    <location>
        <begin position="7"/>
        <end position="201"/>
    </location>
</feature>